<organism evidence="4 5">
    <name type="scientific">Sediminicoccus rosea</name>
    <dbReference type="NCBI Taxonomy" id="1225128"/>
    <lineage>
        <taxon>Bacteria</taxon>
        <taxon>Pseudomonadati</taxon>
        <taxon>Pseudomonadota</taxon>
        <taxon>Alphaproteobacteria</taxon>
        <taxon>Acetobacterales</taxon>
        <taxon>Roseomonadaceae</taxon>
        <taxon>Sediminicoccus</taxon>
    </lineage>
</organism>
<dbReference type="SFLD" id="SFLDS00003">
    <property type="entry name" value="Haloacid_Dehalogenase"/>
    <property type="match status" value="1"/>
</dbReference>
<sequence length="236" mass="25733">MGESWAPPARPEREIEAVIFDAYGTLLDVHSAVARHAARIGPEAAAVSAEWRAKQLEYSWVRSLTGPQHHQDFWTCTVDALRYVCARFGLRDAALVQDLLDAYRRLDAYPEVPAMLEALRAQGMRTAILSNGAPMMLSDATRAAGISTQLDMLLSVEAVGVFKPDRRVYALAEQRLGLPAHRMAFVSANPWDTQAALAAGFRAIRVNRTHAPDEYGLEAAGVPSLTNLSPLPGLVS</sequence>
<accession>A0ABZ0PML1</accession>
<dbReference type="SFLD" id="SFLDG01135">
    <property type="entry name" value="C1.5.6:_HAD__Beta-PGM__Phospha"/>
    <property type="match status" value="1"/>
</dbReference>
<dbReference type="EC" id="3.8.1.2" evidence="3"/>
<keyword evidence="2 3" id="KW-0378">Hydrolase</keyword>
<keyword evidence="5" id="KW-1185">Reference proteome</keyword>
<dbReference type="EMBL" id="CP137852">
    <property type="protein sequence ID" value="WPB86882.1"/>
    <property type="molecule type" value="Genomic_DNA"/>
</dbReference>
<dbReference type="SFLD" id="SFLDG01129">
    <property type="entry name" value="C1.5:_HAD__Beta-PGM__Phosphata"/>
    <property type="match status" value="1"/>
</dbReference>
<dbReference type="InterPro" id="IPR036412">
    <property type="entry name" value="HAD-like_sf"/>
</dbReference>
<dbReference type="PRINTS" id="PR00413">
    <property type="entry name" value="HADHALOGNASE"/>
</dbReference>
<dbReference type="Gene3D" id="1.10.150.240">
    <property type="entry name" value="Putative phosphatase, domain 2"/>
    <property type="match status" value="1"/>
</dbReference>
<dbReference type="Proteomes" id="UP001305521">
    <property type="component" value="Chromosome"/>
</dbReference>
<comment type="similarity">
    <text evidence="1 3">Belongs to the HAD-like hydrolase superfamily. S-2-haloalkanoic acid dehalogenase family.</text>
</comment>
<reference evidence="4 5" key="1">
    <citation type="submission" date="2023-11" db="EMBL/GenBank/DDBJ databases">
        <title>Arctic aerobic anoxygenic photoheterotroph Sediminicoccus rosea KRV36 adapts its photosynthesis to long days of polar summer.</title>
        <authorList>
            <person name="Tomasch J."/>
            <person name="Kopejtka K."/>
            <person name="Bily T."/>
            <person name="Gardiner A.T."/>
            <person name="Gardian Z."/>
            <person name="Shivaramu S."/>
            <person name="Koblizek M."/>
            <person name="Engelhardt F."/>
            <person name="Kaftan D."/>
        </authorList>
    </citation>
    <scope>NUCLEOTIDE SEQUENCE [LARGE SCALE GENOMIC DNA]</scope>
    <source>
        <strain evidence="4 5">R-30</strain>
    </source>
</reference>
<gene>
    <name evidence="4" type="ORF">R9Z33_08380</name>
</gene>
<dbReference type="PANTHER" id="PTHR43316">
    <property type="entry name" value="HYDROLASE, HALOACID DELAHOGENASE-RELATED"/>
    <property type="match status" value="1"/>
</dbReference>
<dbReference type="InterPro" id="IPR051540">
    <property type="entry name" value="S-2-haloacid_dehalogenase"/>
</dbReference>
<evidence type="ECO:0000313" key="4">
    <source>
        <dbReference type="EMBL" id="WPB86882.1"/>
    </source>
</evidence>
<name>A0ABZ0PML1_9PROT</name>
<comment type="catalytic activity">
    <reaction evidence="3">
        <text>an (S)-2-haloacid + H2O = a (2R)-2-hydroxycarboxylate + a halide anion + H(+)</text>
        <dbReference type="Rhea" id="RHEA:11192"/>
        <dbReference type="ChEBI" id="CHEBI:15377"/>
        <dbReference type="ChEBI" id="CHEBI:15378"/>
        <dbReference type="ChEBI" id="CHEBI:16042"/>
        <dbReference type="ChEBI" id="CHEBI:58314"/>
        <dbReference type="ChEBI" id="CHEBI:137405"/>
        <dbReference type="EC" id="3.8.1.2"/>
    </reaction>
</comment>
<dbReference type="Pfam" id="PF00702">
    <property type="entry name" value="Hydrolase"/>
    <property type="match status" value="1"/>
</dbReference>
<dbReference type="SFLD" id="SFLDF00045">
    <property type="entry name" value="2-haloacid_dehalogenase"/>
    <property type="match status" value="1"/>
</dbReference>
<dbReference type="NCBIfam" id="TIGR01428">
    <property type="entry name" value="HAD_type_II"/>
    <property type="match status" value="1"/>
</dbReference>
<proteinExistence type="inferred from homology"/>
<dbReference type="PANTHER" id="PTHR43316:SF3">
    <property type="entry name" value="HALOACID DEHALOGENASE, TYPE II (AFU_ORTHOLOGUE AFUA_2G07750)-RELATED"/>
    <property type="match status" value="1"/>
</dbReference>
<evidence type="ECO:0000256" key="1">
    <source>
        <dbReference type="ARBA" id="ARBA00008106"/>
    </source>
</evidence>
<dbReference type="NCBIfam" id="TIGR01493">
    <property type="entry name" value="HAD-SF-IA-v2"/>
    <property type="match status" value="1"/>
</dbReference>
<dbReference type="InterPro" id="IPR006328">
    <property type="entry name" value="2-HAD"/>
</dbReference>
<comment type="function">
    <text evidence="3">Catalyzes the hydrolytic dehalogenation of small (S)-2-haloalkanoic acids to yield the corresponding (R)-2-hydroxyalkanoic acids.</text>
</comment>
<dbReference type="SUPFAM" id="SSF56784">
    <property type="entry name" value="HAD-like"/>
    <property type="match status" value="1"/>
</dbReference>
<protein>
    <recommendedName>
        <fullName evidence="3">(S)-2-haloacid dehalogenase</fullName>
        <ecNumber evidence="3">3.8.1.2</ecNumber>
    </recommendedName>
    <alternativeName>
        <fullName evidence="3">2-haloalkanoic acid dehalogenase</fullName>
    </alternativeName>
    <alternativeName>
        <fullName evidence="3">Halocarboxylic acid halidohydrolase</fullName>
    </alternativeName>
    <alternativeName>
        <fullName evidence="3">L-2-haloacid dehalogenase</fullName>
    </alternativeName>
</protein>
<evidence type="ECO:0000313" key="5">
    <source>
        <dbReference type="Proteomes" id="UP001305521"/>
    </source>
</evidence>
<dbReference type="Gene3D" id="3.40.50.1000">
    <property type="entry name" value="HAD superfamily/HAD-like"/>
    <property type="match status" value="1"/>
</dbReference>
<dbReference type="InterPro" id="IPR023214">
    <property type="entry name" value="HAD_sf"/>
</dbReference>
<dbReference type="InterPro" id="IPR023198">
    <property type="entry name" value="PGP-like_dom2"/>
</dbReference>
<evidence type="ECO:0000256" key="3">
    <source>
        <dbReference type="RuleBase" id="RU368077"/>
    </source>
</evidence>
<dbReference type="CDD" id="cd02588">
    <property type="entry name" value="HAD_L2-DEX"/>
    <property type="match status" value="1"/>
</dbReference>
<evidence type="ECO:0000256" key="2">
    <source>
        <dbReference type="ARBA" id="ARBA00022801"/>
    </source>
</evidence>
<dbReference type="InterPro" id="IPR006439">
    <property type="entry name" value="HAD-SF_hydro_IA"/>
</dbReference>
<dbReference type="RefSeq" id="WP_318650838.1">
    <property type="nucleotide sequence ID" value="NZ_CP137852.1"/>
</dbReference>